<feature type="transmembrane region" description="Helical" evidence="1">
    <location>
        <begin position="142"/>
        <end position="161"/>
    </location>
</feature>
<dbReference type="RefSeq" id="WP_108115478.1">
    <property type="nucleotide sequence ID" value="NZ_QBKT01000006.1"/>
</dbReference>
<sequence>MTSRITSLFINKQATFIFVLFLFFFPLKTQFFNTLTYVYDQVFMGGIVTEIYTYNFLGELIGCKEISKLRTYEEDGHFFQVIGAYWLRLVVSGLFWLILFLKTRKSNIFKTQYWVYVVIFCFYIAKELEYFVVSLPYFQSEFLLSFIPFFIFCGLGIYTFFKIFGKKERLQVLFIAFPASVLSLFLWYAYLGPKLLPISTS</sequence>
<dbReference type="AlphaFoldDB" id="A0A2T6BWT7"/>
<organism evidence="2 3">
    <name type="scientific">Kordia periserrulae</name>
    <dbReference type="NCBI Taxonomy" id="701523"/>
    <lineage>
        <taxon>Bacteria</taxon>
        <taxon>Pseudomonadati</taxon>
        <taxon>Bacteroidota</taxon>
        <taxon>Flavobacteriia</taxon>
        <taxon>Flavobacteriales</taxon>
        <taxon>Flavobacteriaceae</taxon>
        <taxon>Kordia</taxon>
    </lineage>
</organism>
<evidence type="ECO:0000313" key="3">
    <source>
        <dbReference type="Proteomes" id="UP000244090"/>
    </source>
</evidence>
<keyword evidence="1" id="KW-1133">Transmembrane helix</keyword>
<comment type="caution">
    <text evidence="2">The sequence shown here is derived from an EMBL/GenBank/DDBJ whole genome shotgun (WGS) entry which is preliminary data.</text>
</comment>
<proteinExistence type="predicted"/>
<gene>
    <name evidence="2" type="ORF">C8N46_106191</name>
</gene>
<keyword evidence="1" id="KW-0812">Transmembrane</keyword>
<keyword evidence="1" id="KW-0472">Membrane</keyword>
<dbReference type="Proteomes" id="UP000244090">
    <property type="component" value="Unassembled WGS sequence"/>
</dbReference>
<feature type="transmembrane region" description="Helical" evidence="1">
    <location>
        <begin position="113"/>
        <end position="136"/>
    </location>
</feature>
<keyword evidence="3" id="KW-1185">Reference proteome</keyword>
<evidence type="ECO:0000256" key="1">
    <source>
        <dbReference type="SAM" id="Phobius"/>
    </source>
</evidence>
<feature type="transmembrane region" description="Helical" evidence="1">
    <location>
        <begin position="173"/>
        <end position="191"/>
    </location>
</feature>
<name>A0A2T6BWT7_9FLAO</name>
<evidence type="ECO:0000313" key="2">
    <source>
        <dbReference type="EMBL" id="PTX60545.1"/>
    </source>
</evidence>
<reference evidence="2 3" key="1">
    <citation type="submission" date="2018-04" db="EMBL/GenBank/DDBJ databases">
        <title>Genomic Encyclopedia of Archaeal and Bacterial Type Strains, Phase II (KMG-II): from individual species to whole genera.</title>
        <authorList>
            <person name="Goeker M."/>
        </authorList>
    </citation>
    <scope>NUCLEOTIDE SEQUENCE [LARGE SCALE GENOMIC DNA]</scope>
    <source>
        <strain evidence="2 3">DSM 25731</strain>
    </source>
</reference>
<protein>
    <submittedName>
        <fullName evidence="2">Uncharacterized protein</fullName>
    </submittedName>
</protein>
<dbReference type="OrthoDB" id="1453082at2"/>
<accession>A0A2T6BWT7</accession>
<dbReference type="EMBL" id="QBKT01000006">
    <property type="protein sequence ID" value="PTX60545.1"/>
    <property type="molecule type" value="Genomic_DNA"/>
</dbReference>
<feature type="transmembrane region" description="Helical" evidence="1">
    <location>
        <begin position="78"/>
        <end position="101"/>
    </location>
</feature>